<proteinExistence type="inferred from homology"/>
<comment type="similarity">
    <text evidence="2">Belongs to the glycosyl hydrolase 81 family.</text>
</comment>
<feature type="region of interest" description="Disordered" evidence="9">
    <location>
        <begin position="651"/>
        <end position="684"/>
    </location>
</feature>
<evidence type="ECO:0000259" key="11">
    <source>
        <dbReference type="Pfam" id="PF17652"/>
    </source>
</evidence>
<feature type="domain" description="Glycosyl hydrolase family 81 N-terminal" evidence="10">
    <location>
        <begin position="63"/>
        <end position="387"/>
    </location>
</feature>
<dbReference type="GO" id="GO:0052861">
    <property type="term" value="F:endo-1,3(4)-beta-glucanase activity"/>
    <property type="evidence" value="ECO:0007669"/>
    <property type="project" value="InterPro"/>
</dbReference>
<feature type="compositionally biased region" description="Low complexity" evidence="9">
    <location>
        <begin position="665"/>
        <end position="676"/>
    </location>
</feature>
<dbReference type="Pfam" id="PF17652">
    <property type="entry name" value="Glyco_hydro81C"/>
    <property type="match status" value="1"/>
</dbReference>
<evidence type="ECO:0000256" key="1">
    <source>
        <dbReference type="ARBA" id="ARBA00000382"/>
    </source>
</evidence>
<dbReference type="GO" id="GO:0042973">
    <property type="term" value="F:glucan endo-1,3-beta-D-glucosidase activity"/>
    <property type="evidence" value="ECO:0007669"/>
    <property type="project" value="UniProtKB-EC"/>
</dbReference>
<dbReference type="OrthoDB" id="4473401at2759"/>
<evidence type="ECO:0000256" key="3">
    <source>
        <dbReference type="ARBA" id="ARBA00012780"/>
    </source>
</evidence>
<dbReference type="GO" id="GO:0009986">
    <property type="term" value="C:cell surface"/>
    <property type="evidence" value="ECO:0007669"/>
    <property type="project" value="TreeGrafter"/>
</dbReference>
<gene>
    <name evidence="12" type="ORF">BDV95DRAFT_330408</name>
</gene>
<accession>A0A7C8I9W9</accession>
<dbReference type="EC" id="3.2.1.39" evidence="3"/>
<keyword evidence="13" id="KW-1185">Reference proteome</keyword>
<sequence>MGQRHSIYSPSITDKKESWQHSLLTSIGVGTTASETDKIPPDNIFVPIQQDNILPQVPIGAHHPVPRKGIEDDDYRTLHTNKFYANTFLGEQNQPVWTQPYSIWWGKGSKEVGQLPTWGMGIAHIETEDLVYGEGDPAKHYVNPPRRQSLVLSARELDFNTTLTTDTHLPFSVNINLNHKTTHIEPKLTFPVVQGMSFITGGYRSASPIIQCPGPGFNFVSEPIHVGRSTKYRIKDANSRDWVIYVNPIPHFPYNASAFRRVDANTLLGPPFFKGTIQIARNPLGAEGESLYDKATGAFACEVLLTATVSEARGTYSFSYTKIGTSPLLMFALPHHIQSLDPDLRPQITRLQLRTPAKGLATAVWGDKLTFIEPALPITMSFGAWTPTLGPGKMKFAPDVHAFIAAIADRELRQLMAQDILSTASYFTAGKHVAKLATLIWVLKDVLNDAARTAAGLERLKLLLERYVANRQRYPLYYDDCWKGVVSYSGFTEPAADGGNTYYSDHHVHWAGFVYAAAVVAYLDAEWLRQGENRAWTNMLVKDFAESDYAGRDYPFSRSFDWWAGHSWGKGLIESADGRVVDSAGEDGFASLAIKMWGRVVGDVNMEKRGELWMEVLLPCLRLSASPFLPFSSSSKRSSQAVLTSFISIQATSCSPSSPAPSPPTSSSSRTTQYTRRASRPTSA</sequence>
<evidence type="ECO:0000256" key="6">
    <source>
        <dbReference type="ARBA" id="ARBA00023295"/>
    </source>
</evidence>
<name>A0A7C8I9W9_9PLEO</name>
<keyword evidence="8" id="KW-0624">Polysaccharide degradation</keyword>
<evidence type="ECO:0000256" key="9">
    <source>
        <dbReference type="SAM" id="MobiDB-lite"/>
    </source>
</evidence>
<dbReference type="InterPro" id="IPR040451">
    <property type="entry name" value="GH81_N"/>
</dbReference>
<dbReference type="GO" id="GO:0000272">
    <property type="term" value="P:polysaccharide catabolic process"/>
    <property type="evidence" value="ECO:0007669"/>
    <property type="project" value="UniProtKB-KW"/>
</dbReference>
<evidence type="ECO:0000256" key="2">
    <source>
        <dbReference type="ARBA" id="ARBA00010730"/>
    </source>
</evidence>
<evidence type="ECO:0000256" key="7">
    <source>
        <dbReference type="ARBA" id="ARBA00023316"/>
    </source>
</evidence>
<evidence type="ECO:0000259" key="10">
    <source>
        <dbReference type="Pfam" id="PF03639"/>
    </source>
</evidence>
<comment type="catalytic activity">
    <reaction evidence="1">
        <text>Hydrolysis of (1-&gt;3)-beta-D-glucosidic linkages in (1-&gt;3)-beta-D-glucans.</text>
        <dbReference type="EC" id="3.2.1.39"/>
    </reaction>
</comment>
<dbReference type="GO" id="GO:0071555">
    <property type="term" value="P:cell wall organization"/>
    <property type="evidence" value="ECO:0007669"/>
    <property type="project" value="UniProtKB-KW"/>
</dbReference>
<dbReference type="PANTHER" id="PTHR31983:SF0">
    <property type="entry name" value="GLUCAN ENDO-1,3-BETA-D-GLUCOSIDASE 2"/>
    <property type="match status" value="1"/>
</dbReference>
<dbReference type="Gene3D" id="2.70.98.30">
    <property type="entry name" value="Golgi alpha-mannosidase II, domain 4"/>
    <property type="match status" value="1"/>
</dbReference>
<dbReference type="InterPro" id="IPR040720">
    <property type="entry name" value="GH81_C"/>
</dbReference>
<dbReference type="InterPro" id="IPR005200">
    <property type="entry name" value="Endo-beta-glucanase"/>
</dbReference>
<evidence type="ECO:0000313" key="13">
    <source>
        <dbReference type="Proteomes" id="UP000481861"/>
    </source>
</evidence>
<comment type="caution">
    <text evidence="12">The sequence shown here is derived from an EMBL/GenBank/DDBJ whole genome shotgun (WGS) entry which is preliminary data.</text>
</comment>
<dbReference type="Proteomes" id="UP000481861">
    <property type="component" value="Unassembled WGS sequence"/>
</dbReference>
<evidence type="ECO:0000256" key="8">
    <source>
        <dbReference type="ARBA" id="ARBA00023326"/>
    </source>
</evidence>
<dbReference type="AlphaFoldDB" id="A0A7C8I9W9"/>
<dbReference type="Pfam" id="PF03639">
    <property type="entry name" value="Glyco_hydro_81"/>
    <property type="match status" value="1"/>
</dbReference>
<dbReference type="PANTHER" id="PTHR31983">
    <property type="entry name" value="ENDO-1,3(4)-BETA-GLUCANASE 1"/>
    <property type="match status" value="1"/>
</dbReference>
<dbReference type="EMBL" id="JAADJZ010000006">
    <property type="protein sequence ID" value="KAF2874314.1"/>
    <property type="molecule type" value="Genomic_DNA"/>
</dbReference>
<keyword evidence="5" id="KW-0119">Carbohydrate metabolism</keyword>
<evidence type="ECO:0000313" key="12">
    <source>
        <dbReference type="EMBL" id="KAF2874314.1"/>
    </source>
</evidence>
<keyword evidence="7" id="KW-0961">Cell wall biogenesis/degradation</keyword>
<dbReference type="PROSITE" id="PS52008">
    <property type="entry name" value="GH81"/>
    <property type="match status" value="1"/>
</dbReference>
<evidence type="ECO:0000256" key="4">
    <source>
        <dbReference type="ARBA" id="ARBA00022801"/>
    </source>
</evidence>
<protein>
    <recommendedName>
        <fullName evidence="3">glucan endo-1,3-beta-D-glucosidase</fullName>
        <ecNumber evidence="3">3.2.1.39</ecNumber>
    </recommendedName>
</protein>
<organism evidence="12 13">
    <name type="scientific">Massariosphaeria phaeospora</name>
    <dbReference type="NCBI Taxonomy" id="100035"/>
    <lineage>
        <taxon>Eukaryota</taxon>
        <taxon>Fungi</taxon>
        <taxon>Dikarya</taxon>
        <taxon>Ascomycota</taxon>
        <taxon>Pezizomycotina</taxon>
        <taxon>Dothideomycetes</taxon>
        <taxon>Pleosporomycetidae</taxon>
        <taxon>Pleosporales</taxon>
        <taxon>Pleosporales incertae sedis</taxon>
        <taxon>Massariosphaeria</taxon>
    </lineage>
</organism>
<reference evidence="12 13" key="1">
    <citation type="submission" date="2020-01" db="EMBL/GenBank/DDBJ databases">
        <authorList>
            <consortium name="DOE Joint Genome Institute"/>
            <person name="Haridas S."/>
            <person name="Albert R."/>
            <person name="Binder M."/>
            <person name="Bloem J."/>
            <person name="Labutti K."/>
            <person name="Salamov A."/>
            <person name="Andreopoulos B."/>
            <person name="Baker S.E."/>
            <person name="Barry K."/>
            <person name="Bills G."/>
            <person name="Bluhm B.H."/>
            <person name="Cannon C."/>
            <person name="Castanera R."/>
            <person name="Culley D.E."/>
            <person name="Daum C."/>
            <person name="Ezra D."/>
            <person name="Gonzalez J.B."/>
            <person name="Henrissat B."/>
            <person name="Kuo A."/>
            <person name="Liang C."/>
            <person name="Lipzen A."/>
            <person name="Lutzoni F."/>
            <person name="Magnuson J."/>
            <person name="Mondo S."/>
            <person name="Nolan M."/>
            <person name="Ohm R."/>
            <person name="Pangilinan J."/>
            <person name="Park H.-J.H."/>
            <person name="Ramirez L."/>
            <person name="Alfaro M."/>
            <person name="Sun H."/>
            <person name="Tritt A."/>
            <person name="Yoshinaga Y."/>
            <person name="Zwiers L.-H.L."/>
            <person name="Turgeon B.G."/>
            <person name="Goodwin S.B."/>
            <person name="Spatafora J.W."/>
            <person name="Crous P.W."/>
            <person name="Grigoriev I.V."/>
        </authorList>
    </citation>
    <scope>NUCLEOTIDE SEQUENCE [LARGE SCALE GENOMIC DNA]</scope>
    <source>
        <strain evidence="12 13">CBS 611.86</strain>
    </source>
</reference>
<evidence type="ECO:0000256" key="5">
    <source>
        <dbReference type="ARBA" id="ARBA00023277"/>
    </source>
</evidence>
<keyword evidence="4" id="KW-0378">Hydrolase</keyword>
<feature type="domain" description="Glycosyl hydrolase family 81 C-terminal" evidence="11">
    <location>
        <begin position="398"/>
        <end position="617"/>
    </location>
</feature>
<keyword evidence="6" id="KW-0326">Glycosidase</keyword>